<protein>
    <submittedName>
        <fullName evidence="1">Uncharacterized protein</fullName>
    </submittedName>
</protein>
<evidence type="ECO:0000313" key="2">
    <source>
        <dbReference type="Proteomes" id="UP000230423"/>
    </source>
</evidence>
<dbReference type="AlphaFoldDB" id="A0A2G9TE05"/>
<sequence>MERRWTAHVIVGLHSSSRSERARLSRDGIKAWLRCLLDSGLS</sequence>
<gene>
    <name evidence="1" type="ORF">TELCIR_22412</name>
</gene>
<dbReference type="Proteomes" id="UP000230423">
    <property type="component" value="Unassembled WGS sequence"/>
</dbReference>
<evidence type="ECO:0000313" key="1">
    <source>
        <dbReference type="EMBL" id="PIO56193.1"/>
    </source>
</evidence>
<keyword evidence="2" id="KW-1185">Reference proteome</keyword>
<organism evidence="1 2">
    <name type="scientific">Teladorsagia circumcincta</name>
    <name type="common">Brown stomach worm</name>
    <name type="synonym">Ostertagia circumcincta</name>
    <dbReference type="NCBI Taxonomy" id="45464"/>
    <lineage>
        <taxon>Eukaryota</taxon>
        <taxon>Metazoa</taxon>
        <taxon>Ecdysozoa</taxon>
        <taxon>Nematoda</taxon>
        <taxon>Chromadorea</taxon>
        <taxon>Rhabditida</taxon>
        <taxon>Rhabditina</taxon>
        <taxon>Rhabditomorpha</taxon>
        <taxon>Strongyloidea</taxon>
        <taxon>Trichostrongylidae</taxon>
        <taxon>Teladorsagia</taxon>
    </lineage>
</organism>
<proteinExistence type="predicted"/>
<name>A0A2G9TE05_TELCI</name>
<accession>A0A2G9TE05</accession>
<reference evidence="1 2" key="1">
    <citation type="submission" date="2015-09" db="EMBL/GenBank/DDBJ databases">
        <title>Draft genome of the parasitic nematode Teladorsagia circumcincta isolate WARC Sus (inbred).</title>
        <authorList>
            <person name="Mitreva M."/>
        </authorList>
    </citation>
    <scope>NUCLEOTIDE SEQUENCE [LARGE SCALE GENOMIC DNA]</scope>
    <source>
        <strain evidence="1 2">S</strain>
    </source>
</reference>
<dbReference type="EMBL" id="KZ381066">
    <property type="protein sequence ID" value="PIO56193.1"/>
    <property type="molecule type" value="Genomic_DNA"/>
</dbReference>